<keyword evidence="3" id="KW-1185">Reference proteome</keyword>
<evidence type="ECO:0000313" key="2">
    <source>
        <dbReference type="EMBL" id="SPO42008.1"/>
    </source>
</evidence>
<evidence type="ECO:0000256" key="1">
    <source>
        <dbReference type="SAM" id="MobiDB-lite"/>
    </source>
</evidence>
<accession>A0A5C3FCD1</accession>
<gene>
    <name evidence="2" type="ORF">PSFLO_07491</name>
</gene>
<feature type="region of interest" description="Disordered" evidence="1">
    <location>
        <begin position="215"/>
        <end position="321"/>
    </location>
</feature>
<evidence type="ECO:0000313" key="3">
    <source>
        <dbReference type="Proteomes" id="UP000323386"/>
    </source>
</evidence>
<protein>
    <submittedName>
        <fullName evidence="2">Uncharacterized protein</fullName>
    </submittedName>
</protein>
<name>A0A5C3FCD1_9BASI</name>
<reference evidence="2 3" key="1">
    <citation type="submission" date="2018-03" db="EMBL/GenBank/DDBJ databases">
        <authorList>
            <person name="Guldener U."/>
        </authorList>
    </citation>
    <scope>NUCLEOTIDE SEQUENCE [LARGE SCALE GENOMIC DNA]</scope>
    <source>
        <strain evidence="2 3">DAOM196992</strain>
    </source>
</reference>
<proteinExistence type="predicted"/>
<dbReference type="EMBL" id="OOIP01000035">
    <property type="protein sequence ID" value="SPO42008.1"/>
    <property type="molecule type" value="Genomic_DNA"/>
</dbReference>
<dbReference type="AlphaFoldDB" id="A0A5C3FCD1"/>
<organism evidence="2 3">
    <name type="scientific">Pseudozyma flocculosa</name>
    <dbReference type="NCBI Taxonomy" id="84751"/>
    <lineage>
        <taxon>Eukaryota</taxon>
        <taxon>Fungi</taxon>
        <taxon>Dikarya</taxon>
        <taxon>Basidiomycota</taxon>
        <taxon>Ustilaginomycotina</taxon>
        <taxon>Ustilaginomycetes</taxon>
        <taxon>Ustilaginales</taxon>
        <taxon>Ustilaginaceae</taxon>
        <taxon>Pseudozyma</taxon>
    </lineage>
</organism>
<sequence length="321" mass="34322">MASRDQYIAYENGEIRATPAAVLGRQSRLDIETMRVVHAHPGTAHLSGEYVAIKFPDGTRSPTLVVPDAIIDKPSLCHAAEHMTVSLGLPVPTMDNVRRKLGEVLHVGFRDEDAQRQRGYSWQAVGIDDDVQCTLQRPGGPVEKQPSLAACLDTMQASLYGDVGIQIRIDTAIRAGSPSYALEVFLVNVHVRGTTQQRSVRTILRLDSIAPGPAVTDEAVATHKKRKQNPDEPAYNVNGGGRANSSSSSSNGTGAQPKHGSEAAGRSGAPLASHDRRREAEVVSDPRVSSGRTPFTFKASSGALGPDPRPQSRLSPDDSAL</sequence>
<dbReference type="Proteomes" id="UP000323386">
    <property type="component" value="Unassembled WGS sequence"/>
</dbReference>
<feature type="compositionally biased region" description="Low complexity" evidence="1">
    <location>
        <begin position="243"/>
        <end position="252"/>
    </location>
</feature>